<dbReference type="PANTHER" id="PTHR31270:SF1">
    <property type="entry name" value="GLUTAMINYL-PEPTIDE CYCLOTRANSFERASE"/>
    <property type="match status" value="1"/>
</dbReference>
<sequence>MAFFKNAIYFLATRINFANFEAYSNSVKKNLIAGFTIIILLISCHKEEKILDILSNYNSSMELQGYHFGDKLELPEEVKKNAEAISITLGNKETSNLMIDPVFFTLGDNKAIFNIKTKNGESLTQEATINVFTKNPEETISYQIVAEYPHDPENFVQGFQLEGNIIYESDGGKGVSKLLKYALGATTPLALTRQREKDFSEGCTIVGNKIIQLTWQSKKGYVYDKNSLKLLSEFTYPNLLGEGWGLTYDGENLIASDGSKHLFFLDPENPSRLVKTVAVAGNTRTYTQLNELEYHNGFIYANVWGKPVILKINPDSGEVVGKLDLRGIAKKNTKGENDVLNGIAFKGENMLVTGKNWTKIYEIALK</sequence>
<proteinExistence type="predicted"/>
<dbReference type="SUPFAM" id="SSF63825">
    <property type="entry name" value="YWTD domain"/>
    <property type="match status" value="1"/>
</dbReference>
<dbReference type="InterPro" id="IPR007788">
    <property type="entry name" value="QCT"/>
</dbReference>
<comment type="caution">
    <text evidence="1">The sequence shown here is derived from an EMBL/GenBank/DDBJ whole genome shotgun (WGS) entry which is preliminary data.</text>
</comment>
<dbReference type="EMBL" id="RBXB01000001">
    <property type="protein sequence ID" value="RKT01836.1"/>
    <property type="molecule type" value="Genomic_DNA"/>
</dbReference>
<accession>A0A495SP35</accession>
<gene>
    <name evidence="1" type="ORF">BCF58_1062</name>
</gene>
<dbReference type="GO" id="GO:0016603">
    <property type="term" value="F:glutaminyl-peptide cyclotransferase activity"/>
    <property type="evidence" value="ECO:0007669"/>
    <property type="project" value="InterPro"/>
</dbReference>
<dbReference type="Proteomes" id="UP000272428">
    <property type="component" value="Unassembled WGS sequence"/>
</dbReference>
<dbReference type="PANTHER" id="PTHR31270">
    <property type="entry name" value="GLUTAMINYL-PEPTIDE CYCLOTRANSFERASE"/>
    <property type="match status" value="1"/>
</dbReference>
<evidence type="ECO:0000313" key="1">
    <source>
        <dbReference type="EMBL" id="RKT01836.1"/>
    </source>
</evidence>
<dbReference type="AlphaFoldDB" id="A0A495SP35"/>
<dbReference type="Pfam" id="PF05096">
    <property type="entry name" value="Glu_cyclase_2"/>
    <property type="match status" value="1"/>
</dbReference>
<keyword evidence="2" id="KW-1185">Reference proteome</keyword>
<name>A0A495SP35_9FLAO</name>
<keyword evidence="1" id="KW-0808">Transferase</keyword>
<reference evidence="1 2" key="1">
    <citation type="submission" date="2018-10" db="EMBL/GenBank/DDBJ databases">
        <title>Genomic Encyclopedia of Archaeal and Bacterial Type Strains, Phase II (KMG-II): from individual species to whole genera.</title>
        <authorList>
            <person name="Goeker M."/>
        </authorList>
    </citation>
    <scope>NUCLEOTIDE SEQUENCE [LARGE SCALE GENOMIC DNA]</scope>
    <source>
        <strain evidence="1 2">DSM 14219</strain>
    </source>
</reference>
<protein>
    <submittedName>
        <fullName evidence="1">Glutamine cyclotransferase</fullName>
    </submittedName>
</protein>
<organism evidence="1 2">
    <name type="scientific">Chryseobacterium defluvii</name>
    <dbReference type="NCBI Taxonomy" id="160396"/>
    <lineage>
        <taxon>Bacteria</taxon>
        <taxon>Pseudomonadati</taxon>
        <taxon>Bacteroidota</taxon>
        <taxon>Flavobacteriia</taxon>
        <taxon>Flavobacteriales</taxon>
        <taxon>Weeksellaceae</taxon>
        <taxon>Chryseobacterium group</taxon>
        <taxon>Chryseobacterium</taxon>
    </lineage>
</organism>
<evidence type="ECO:0000313" key="2">
    <source>
        <dbReference type="Proteomes" id="UP000272428"/>
    </source>
</evidence>